<sequence length="427" mass="45472">MSTARDVVVIGAGVIGCSIAYEFAKAGRRVVVLDRAQGPGMGSTSASSAVVRFNYSTFTGVAAAWESKHLWVDWEDHLGGTDDGSLARFHRTGGLLLDVPGIDVERSCRLFDEAGVPYERWTAAYVRDRVPGLAPGRYYPPKAVTSDEFWAPASGEIGGTWTPDAGFIDDPAFAAHNLMAAAKRRGAEFRFGAAVTAIDSRGGRVVGVRTGATTYSSDVVINVAGPHSGVVNDLAGVGEEFRITTRPLRQEVHELPGDGRSYPLVADLDLGSYFRTTPTGNVLVGGVEPECDPLHWLDDPDDFADRATTAVYESQTYRVARRLPDVGVPPSPRGVVGVYDVSTDWTPIYDKTGLDGYYVAIGTSGNQFKNAPVVGAFLHAIVTGTEAGVDHDAQPIEHKLSRTGLLVSLGAYSRLRDPADSAGNVLG</sequence>
<name>A0A5C5R8E8_9ACTN</name>
<evidence type="ECO:0000313" key="4">
    <source>
        <dbReference type="Proteomes" id="UP000317291"/>
    </source>
</evidence>
<dbReference type="RefSeq" id="WP_146560703.1">
    <property type="nucleotide sequence ID" value="NZ_VIGW01000004.1"/>
</dbReference>
<dbReference type="OrthoDB" id="9806452at2"/>
<dbReference type="GO" id="GO:0005737">
    <property type="term" value="C:cytoplasm"/>
    <property type="evidence" value="ECO:0007669"/>
    <property type="project" value="TreeGrafter"/>
</dbReference>
<dbReference type="PANTHER" id="PTHR13847">
    <property type="entry name" value="SARCOSINE DEHYDROGENASE-RELATED"/>
    <property type="match status" value="1"/>
</dbReference>
<keyword evidence="1" id="KW-0560">Oxidoreductase</keyword>
<gene>
    <name evidence="3" type="ORF">FK529_09240</name>
</gene>
<organism evidence="3 4">
    <name type="scientific">Tsukamurella asaccharolytica</name>
    <dbReference type="NCBI Taxonomy" id="2592067"/>
    <lineage>
        <taxon>Bacteria</taxon>
        <taxon>Bacillati</taxon>
        <taxon>Actinomycetota</taxon>
        <taxon>Actinomycetes</taxon>
        <taxon>Mycobacteriales</taxon>
        <taxon>Tsukamurellaceae</taxon>
        <taxon>Tsukamurella</taxon>
    </lineage>
</organism>
<protein>
    <submittedName>
        <fullName evidence="3">FAD-binding oxidoreductase</fullName>
    </submittedName>
</protein>
<dbReference type="AlphaFoldDB" id="A0A5C5R8E8"/>
<evidence type="ECO:0000256" key="1">
    <source>
        <dbReference type="ARBA" id="ARBA00023002"/>
    </source>
</evidence>
<dbReference type="SUPFAM" id="SSF51905">
    <property type="entry name" value="FAD/NAD(P)-binding domain"/>
    <property type="match status" value="1"/>
</dbReference>
<dbReference type="GO" id="GO:0016491">
    <property type="term" value="F:oxidoreductase activity"/>
    <property type="evidence" value="ECO:0007669"/>
    <property type="project" value="UniProtKB-KW"/>
</dbReference>
<evidence type="ECO:0000313" key="3">
    <source>
        <dbReference type="EMBL" id="TWS19379.1"/>
    </source>
</evidence>
<evidence type="ECO:0000259" key="2">
    <source>
        <dbReference type="Pfam" id="PF01266"/>
    </source>
</evidence>
<dbReference type="InterPro" id="IPR006076">
    <property type="entry name" value="FAD-dep_OxRdtase"/>
</dbReference>
<dbReference type="Gene3D" id="3.50.50.60">
    <property type="entry name" value="FAD/NAD(P)-binding domain"/>
    <property type="match status" value="1"/>
</dbReference>
<dbReference type="Pfam" id="PF01266">
    <property type="entry name" value="DAO"/>
    <property type="match status" value="1"/>
</dbReference>
<keyword evidence="4" id="KW-1185">Reference proteome</keyword>
<dbReference type="Proteomes" id="UP000317291">
    <property type="component" value="Unassembled WGS sequence"/>
</dbReference>
<dbReference type="PANTHER" id="PTHR13847:SF287">
    <property type="entry name" value="FAD-DEPENDENT OXIDOREDUCTASE DOMAIN-CONTAINING PROTEIN 1"/>
    <property type="match status" value="1"/>
</dbReference>
<comment type="caution">
    <text evidence="3">The sequence shown here is derived from an EMBL/GenBank/DDBJ whole genome shotgun (WGS) entry which is preliminary data.</text>
</comment>
<dbReference type="InterPro" id="IPR036188">
    <property type="entry name" value="FAD/NAD-bd_sf"/>
</dbReference>
<reference evidence="3 4" key="1">
    <citation type="submission" date="2019-06" db="EMBL/GenBank/DDBJ databases">
        <title>Tsukamurella conjunctivitidis sp. nov., Tsukamurella assacharolytica sp. nov. and Tsukamurella sputae sp. nov. isolated from patients with conjunctivitis, bacteraemia (lymphoma) and respiratory infection (sputum) in Hong Kong.</title>
        <authorList>
            <person name="Teng J.L.L."/>
            <person name="Lee H.H."/>
            <person name="Fong J.Y.H."/>
            <person name="Fok K.M.N."/>
            <person name="Lau S.K.P."/>
            <person name="Woo P.C.Y."/>
        </authorList>
    </citation>
    <scope>NUCLEOTIDE SEQUENCE [LARGE SCALE GENOMIC DNA]</scope>
    <source>
        <strain evidence="3 4">HKU71</strain>
    </source>
</reference>
<dbReference type="Gene3D" id="3.30.9.10">
    <property type="entry name" value="D-Amino Acid Oxidase, subunit A, domain 2"/>
    <property type="match status" value="1"/>
</dbReference>
<dbReference type="PROSITE" id="PS51257">
    <property type="entry name" value="PROKAR_LIPOPROTEIN"/>
    <property type="match status" value="1"/>
</dbReference>
<dbReference type="EMBL" id="VIGW01000004">
    <property type="protein sequence ID" value="TWS19379.1"/>
    <property type="molecule type" value="Genomic_DNA"/>
</dbReference>
<feature type="domain" description="FAD dependent oxidoreductase" evidence="2">
    <location>
        <begin position="6"/>
        <end position="376"/>
    </location>
</feature>
<accession>A0A5C5R8E8</accession>
<proteinExistence type="predicted"/>